<evidence type="ECO:0008006" key="5">
    <source>
        <dbReference type="Google" id="ProtNLM"/>
    </source>
</evidence>
<evidence type="ECO:0000256" key="2">
    <source>
        <dbReference type="SAM" id="SignalP"/>
    </source>
</evidence>
<evidence type="ECO:0000313" key="3">
    <source>
        <dbReference type="EMBL" id="BAY58661.1"/>
    </source>
</evidence>
<feature type="chain" id="PRO_5011118210" description="DUF928 domain-containing protein" evidence="2">
    <location>
        <begin position="27"/>
        <end position="255"/>
    </location>
</feature>
<dbReference type="Proteomes" id="UP000217895">
    <property type="component" value="Chromosome"/>
</dbReference>
<dbReference type="AlphaFoldDB" id="A0A1Z4JPH1"/>
<keyword evidence="4" id="KW-1185">Reference proteome</keyword>
<reference evidence="3 4" key="1">
    <citation type="submission" date="2017-06" db="EMBL/GenBank/DDBJ databases">
        <title>Genome sequencing of cyanobaciteial culture collection at National Institute for Environmental Studies (NIES).</title>
        <authorList>
            <person name="Hirose Y."/>
            <person name="Shimura Y."/>
            <person name="Fujisawa T."/>
            <person name="Nakamura Y."/>
            <person name="Kawachi M."/>
        </authorList>
    </citation>
    <scope>NUCLEOTIDE SEQUENCE [LARGE SCALE GENOMIC DNA]</scope>
    <source>
        <strain evidence="3 4">NIES-2135</strain>
    </source>
</reference>
<gene>
    <name evidence="3" type="ORF">NIES2135_55340</name>
</gene>
<dbReference type="Pfam" id="PF06051">
    <property type="entry name" value="DUF928"/>
    <property type="match status" value="1"/>
</dbReference>
<evidence type="ECO:0000256" key="1">
    <source>
        <dbReference type="SAM" id="MobiDB-lite"/>
    </source>
</evidence>
<sequence length="255" mass="27861">MKFKPSQIALSVSLLSVVSISQFTSAQQRIRFTPPPSPSTSTPSDRGTGAGARGCDKEFAGLKALVPSPSPNDQWGLTVSDRPTIWFNIPTGVKAGTLVEWKLRNATNKVIYRTTTRLPKTDPGVVSFSIPESVAPLAVSTYQWDFAIYCESGTRDPNNPSDDIIDRPLVKKGRVQKVSVPPALQQELAEAKTPLDQAKAYARYGIWYDALTVLGKQIQTAQKPDKAILEAWNELLRQQKLEGKASATVTSCCKL</sequence>
<keyword evidence="2" id="KW-0732">Signal</keyword>
<organism evidence="3 4">
    <name type="scientific">Leptolyngbya boryana NIES-2135</name>
    <dbReference type="NCBI Taxonomy" id="1973484"/>
    <lineage>
        <taxon>Bacteria</taxon>
        <taxon>Bacillati</taxon>
        <taxon>Cyanobacteriota</taxon>
        <taxon>Cyanophyceae</taxon>
        <taxon>Leptolyngbyales</taxon>
        <taxon>Leptolyngbyaceae</taxon>
        <taxon>Leptolyngbya group</taxon>
        <taxon>Leptolyngbya</taxon>
    </lineage>
</organism>
<proteinExistence type="predicted"/>
<feature type="region of interest" description="Disordered" evidence="1">
    <location>
        <begin position="29"/>
        <end position="53"/>
    </location>
</feature>
<dbReference type="EMBL" id="AP018203">
    <property type="protein sequence ID" value="BAY58661.1"/>
    <property type="molecule type" value="Genomic_DNA"/>
</dbReference>
<feature type="signal peptide" evidence="2">
    <location>
        <begin position="1"/>
        <end position="26"/>
    </location>
</feature>
<name>A0A1Z4JPH1_LEPBY</name>
<dbReference type="InterPro" id="IPR010328">
    <property type="entry name" value="DUF928"/>
</dbReference>
<evidence type="ECO:0000313" key="4">
    <source>
        <dbReference type="Proteomes" id="UP000217895"/>
    </source>
</evidence>
<protein>
    <recommendedName>
        <fullName evidence="5">DUF928 domain-containing protein</fullName>
    </recommendedName>
</protein>
<accession>A0A1Z4JPH1</accession>